<evidence type="ECO:0000259" key="7">
    <source>
        <dbReference type="Pfam" id="PF21006"/>
    </source>
</evidence>
<keyword evidence="4" id="KW-0456">Lyase</keyword>
<dbReference type="InterPro" id="IPR008990">
    <property type="entry name" value="Elect_transpt_acc-like_dom_sf"/>
</dbReference>
<dbReference type="SUPFAM" id="SSF50090">
    <property type="entry name" value="Electron transport accessory proteins"/>
    <property type="match status" value="1"/>
</dbReference>
<name>A0A2T1E0M9_9CYAN</name>
<proteinExistence type="inferred from homology"/>
<dbReference type="RefSeq" id="WP_106258059.1">
    <property type="nucleotide sequence ID" value="NZ_CAWNSW010000049.1"/>
</dbReference>
<feature type="domain" description="Nitrile hydratase beta subunit-like N-terminal" evidence="7">
    <location>
        <begin position="1"/>
        <end position="130"/>
    </location>
</feature>
<dbReference type="OrthoDB" id="9811616at2"/>
<evidence type="ECO:0000256" key="1">
    <source>
        <dbReference type="ARBA" id="ARBA00004042"/>
    </source>
</evidence>
<evidence type="ECO:0000256" key="3">
    <source>
        <dbReference type="ARBA" id="ARBA00013079"/>
    </source>
</evidence>
<dbReference type="InterPro" id="IPR049054">
    <property type="entry name" value="CN_hydtase_beta-like_N"/>
</dbReference>
<reference evidence="8 9" key="2">
    <citation type="submission" date="2018-03" db="EMBL/GenBank/DDBJ databases">
        <title>The ancient ancestry and fast evolution of plastids.</title>
        <authorList>
            <person name="Moore K.R."/>
            <person name="Magnabosco C."/>
            <person name="Momper L."/>
            <person name="Gold D.A."/>
            <person name="Bosak T."/>
            <person name="Fournier G.P."/>
        </authorList>
    </citation>
    <scope>NUCLEOTIDE SEQUENCE [LARGE SCALE GENOMIC DNA]</scope>
    <source>
        <strain evidence="8 9">ULC18</strain>
    </source>
</reference>
<accession>A0A2T1E0M9</accession>
<dbReference type="EMBL" id="PVWK01000109">
    <property type="protein sequence ID" value="PSB26313.1"/>
    <property type="molecule type" value="Genomic_DNA"/>
</dbReference>
<comment type="catalytic activity">
    <reaction evidence="5">
        <text>an aliphatic primary amide = an aliphatic nitrile + H2O</text>
        <dbReference type="Rhea" id="RHEA:12673"/>
        <dbReference type="ChEBI" id="CHEBI:15377"/>
        <dbReference type="ChEBI" id="CHEBI:65285"/>
        <dbReference type="ChEBI" id="CHEBI:80291"/>
        <dbReference type="EC" id="4.2.1.84"/>
    </reaction>
</comment>
<evidence type="ECO:0000256" key="5">
    <source>
        <dbReference type="ARBA" id="ARBA00044877"/>
    </source>
</evidence>
<dbReference type="InterPro" id="IPR024690">
    <property type="entry name" value="CN_hydtase_beta_dom_C"/>
</dbReference>
<dbReference type="GO" id="GO:0018822">
    <property type="term" value="F:nitrile hydratase activity"/>
    <property type="evidence" value="ECO:0007669"/>
    <property type="project" value="UniProtKB-EC"/>
</dbReference>
<dbReference type="InterPro" id="IPR042262">
    <property type="entry name" value="CN_hydtase_beta_C"/>
</dbReference>
<dbReference type="NCBIfam" id="TIGR03888">
    <property type="entry name" value="nitrile_beta"/>
    <property type="match status" value="1"/>
</dbReference>
<sequence>MKLQHQLGGLEGLGPVTFQKRVFVEEWEERIFGIHVAMMGLSNHLDETLPKYPIKKVPTAFKDFWTWGHLRMGAEGMNPFDYFRLRYYEKWLGGISGFFIEKGYVTRAELDAQTSAYLASGNLGQAPLPKGGNPAIDDQVIRYLREGDSPKREVSAKPKFAAGMKVKVKNIPPVAHTRLPGHLRGKVGVIDSVYPDAYTYFFPTGPDGIGTPMPVYLVSFRPKDVWGEALSELNSTYYDDLFETYLEAV</sequence>
<evidence type="ECO:0000259" key="6">
    <source>
        <dbReference type="Pfam" id="PF02211"/>
    </source>
</evidence>
<evidence type="ECO:0000256" key="4">
    <source>
        <dbReference type="ARBA" id="ARBA00023239"/>
    </source>
</evidence>
<organism evidence="8 9">
    <name type="scientific">Stenomitos frigidus ULC18</name>
    <dbReference type="NCBI Taxonomy" id="2107698"/>
    <lineage>
        <taxon>Bacteria</taxon>
        <taxon>Bacillati</taxon>
        <taxon>Cyanobacteriota</taxon>
        <taxon>Cyanophyceae</taxon>
        <taxon>Leptolyngbyales</taxon>
        <taxon>Leptolyngbyaceae</taxon>
        <taxon>Stenomitos</taxon>
    </lineage>
</organism>
<dbReference type="Pfam" id="PF21006">
    <property type="entry name" value="NHase_beta_N"/>
    <property type="match status" value="1"/>
</dbReference>
<dbReference type="EC" id="4.2.1.84" evidence="3"/>
<comment type="function">
    <text evidence="1">NHase catalyzes the hydration of various nitrile compounds to the corresponding amides.</text>
</comment>
<dbReference type="Gene3D" id="1.10.472.20">
    <property type="entry name" value="Nitrile hydratase, beta subunit"/>
    <property type="match status" value="1"/>
</dbReference>
<gene>
    <name evidence="8" type="primary">nthB</name>
    <name evidence="8" type="ORF">C7B82_20100</name>
</gene>
<comment type="caution">
    <text evidence="8">The sequence shown here is derived from an EMBL/GenBank/DDBJ whole genome shotgun (WGS) entry which is preliminary data.</text>
</comment>
<evidence type="ECO:0000313" key="8">
    <source>
        <dbReference type="EMBL" id="PSB26313.1"/>
    </source>
</evidence>
<reference evidence="9" key="1">
    <citation type="submission" date="2018-02" db="EMBL/GenBank/DDBJ databases">
        <authorList>
            <person name="Moore K."/>
            <person name="Momper L."/>
        </authorList>
    </citation>
    <scope>NUCLEOTIDE SEQUENCE [LARGE SCALE GENOMIC DNA]</scope>
    <source>
        <strain evidence="9">ULC18</strain>
    </source>
</reference>
<keyword evidence="9" id="KW-1185">Reference proteome</keyword>
<dbReference type="GO" id="GO:0046914">
    <property type="term" value="F:transition metal ion binding"/>
    <property type="evidence" value="ECO:0007669"/>
    <property type="project" value="InterPro"/>
</dbReference>
<protein>
    <recommendedName>
        <fullName evidence="3">nitrile hydratase</fullName>
        <ecNumber evidence="3">4.2.1.84</ecNumber>
    </recommendedName>
</protein>
<dbReference type="Pfam" id="PF02211">
    <property type="entry name" value="NHase_beta_C"/>
    <property type="match status" value="1"/>
</dbReference>
<dbReference type="Gene3D" id="2.30.30.50">
    <property type="match status" value="1"/>
</dbReference>
<evidence type="ECO:0000313" key="9">
    <source>
        <dbReference type="Proteomes" id="UP000239576"/>
    </source>
</evidence>
<evidence type="ECO:0000256" key="2">
    <source>
        <dbReference type="ARBA" id="ARBA00009098"/>
    </source>
</evidence>
<dbReference type="Proteomes" id="UP000239576">
    <property type="component" value="Unassembled WGS sequence"/>
</dbReference>
<dbReference type="AlphaFoldDB" id="A0A2T1E0M9"/>
<feature type="domain" description="Nitrile hydratase beta subunit" evidence="6">
    <location>
        <begin position="149"/>
        <end position="247"/>
    </location>
</feature>
<dbReference type="InterPro" id="IPR003168">
    <property type="entry name" value="Nitrile_hydratase_bsu"/>
</dbReference>
<comment type="similarity">
    <text evidence="2">Belongs to the nitrile hydratase subunit beta family.</text>
</comment>